<proteinExistence type="predicted"/>
<reference evidence="2 3" key="1">
    <citation type="submission" date="2019-02" db="EMBL/GenBank/DDBJ databases">
        <title>WGS of Pseudoxanthomonas species novum from clinical isolates.</title>
        <authorList>
            <person name="Bernier A.-M."/>
            <person name="Bernard K."/>
            <person name="Vachon A."/>
        </authorList>
    </citation>
    <scope>NUCLEOTIDE SEQUENCE [LARGE SCALE GENOMIC DNA]</scope>
    <source>
        <strain evidence="2 3">NML171202</strain>
    </source>
</reference>
<evidence type="ECO:0000256" key="1">
    <source>
        <dbReference type="SAM" id="MobiDB-lite"/>
    </source>
</evidence>
<dbReference type="InterPro" id="IPR001353">
    <property type="entry name" value="Proteasome_sua/b"/>
</dbReference>
<evidence type="ECO:0000313" key="3">
    <source>
        <dbReference type="Proteomes" id="UP000291286"/>
    </source>
</evidence>
<dbReference type="SUPFAM" id="SSF56235">
    <property type="entry name" value="N-terminal nucleophile aminohydrolases (Ntn hydrolases)"/>
    <property type="match status" value="1"/>
</dbReference>
<gene>
    <name evidence="2" type="ORF">EA661_19065</name>
</gene>
<dbReference type="PIRSF" id="PIRSF009120">
    <property type="entry name" value="UCP009120_prtse"/>
    <property type="match status" value="1"/>
</dbReference>
<dbReference type="InterPro" id="IPR029055">
    <property type="entry name" value="Ntn_hydrolases_N"/>
</dbReference>
<name>A0A4Q8L7P7_9GAMM</name>
<organism evidence="2 3">
    <name type="scientific">Pseudoxanthomonas winnipegensis</name>
    <dbReference type="NCBI Taxonomy" id="2480810"/>
    <lineage>
        <taxon>Bacteria</taxon>
        <taxon>Pseudomonadati</taxon>
        <taxon>Pseudomonadota</taxon>
        <taxon>Gammaproteobacteria</taxon>
        <taxon>Lysobacterales</taxon>
        <taxon>Lysobacteraceae</taxon>
        <taxon>Pseudoxanthomonas</taxon>
    </lineage>
</organism>
<evidence type="ECO:0000313" key="2">
    <source>
        <dbReference type="EMBL" id="TAA24183.1"/>
    </source>
</evidence>
<feature type="region of interest" description="Disordered" evidence="1">
    <location>
        <begin position="239"/>
        <end position="279"/>
    </location>
</feature>
<comment type="caution">
    <text evidence="2">The sequence shown here is derived from an EMBL/GenBank/DDBJ whole genome shotgun (WGS) entry which is preliminary data.</text>
</comment>
<dbReference type="InterPro" id="IPR016545">
    <property type="entry name" value="UCP009120_prtse"/>
</dbReference>
<dbReference type="Gene3D" id="3.60.20.10">
    <property type="entry name" value="Glutamine Phosphoribosylpyrophosphate, subunit 1, domain 1"/>
    <property type="match status" value="1"/>
</dbReference>
<protein>
    <submittedName>
        <fullName evidence="2">20S proteasome subunit A/B</fullName>
    </submittedName>
</protein>
<dbReference type="GO" id="GO:0051603">
    <property type="term" value="P:proteolysis involved in protein catabolic process"/>
    <property type="evidence" value="ECO:0007669"/>
    <property type="project" value="InterPro"/>
</dbReference>
<sequence length="279" mass="30624">MTYCVGIEVDEGLVFAADTRTSASFDDVRVYRKMHVFEYPGDRVFVLLSAGNLATTQLTISRLKRDAEDPDCTRSLRTFKHLFEVAEYVGEVLVASQAAVTDQAQQSGVSVQSTLVLGGQIAGERPGLYMVYPLGNCIATSPETPYLQIGESKYGKPILDRILRPGTTLEDAARCALVSLDSTIRSNLSVGMPLDMAIIRAGDLRISQQLRLEADTPLYAEIHDTWSRKLENAVRTLPRFPWEPPRAGDEADERGPAPVTAPPRRMAARLDPGDEAGQQ</sequence>
<dbReference type="Pfam" id="PF00227">
    <property type="entry name" value="Proteasome"/>
    <property type="match status" value="1"/>
</dbReference>
<dbReference type="EMBL" id="SHMB01000012">
    <property type="protein sequence ID" value="TAA24183.1"/>
    <property type="molecule type" value="Genomic_DNA"/>
</dbReference>
<accession>A0A4Q8L7P7</accession>
<dbReference type="AlphaFoldDB" id="A0A4Q8L7P7"/>
<dbReference type="Proteomes" id="UP000291286">
    <property type="component" value="Unassembled WGS sequence"/>
</dbReference>
<keyword evidence="2" id="KW-0647">Proteasome</keyword>
<dbReference type="RefSeq" id="WP_130521689.1">
    <property type="nucleotide sequence ID" value="NZ_SHMA01000012.1"/>
</dbReference>
<dbReference type="GO" id="GO:0005839">
    <property type="term" value="C:proteasome core complex"/>
    <property type="evidence" value="ECO:0007669"/>
    <property type="project" value="InterPro"/>
</dbReference>
<feature type="compositionally biased region" description="Basic and acidic residues" evidence="1">
    <location>
        <begin position="246"/>
        <end position="255"/>
    </location>
</feature>